<dbReference type="PROSITE" id="PS50977">
    <property type="entry name" value="HTH_TETR_2"/>
    <property type="match status" value="1"/>
</dbReference>
<dbReference type="OrthoDB" id="8770705at2"/>
<sequence>MSKPRGKTFERIVRESLALFNEHGERNVTTNHIAAHLGISPGNLYYHFRNKEEIVYQIFCQYRDCLTERLAMPVDRALTAADLGAFLDTAFDVMWRYRFLFHDQPGLLARNPQLQQDYLEFVNSTFRALLFGHFREFVRLGLLRIDDADIEPVMLNIWLVVKFWFAFEEAAHPHDRSGAAYSRRGVRQVLTLLKPYVQPDFQPVFNALLERTA</sequence>
<dbReference type="InterPro" id="IPR001647">
    <property type="entry name" value="HTH_TetR"/>
</dbReference>
<proteinExistence type="predicted"/>
<dbReference type="PANTHER" id="PTHR30055:SF223">
    <property type="entry name" value="HTH-TYPE TRANSCRIPTIONAL REGULATOR UIDR"/>
    <property type="match status" value="1"/>
</dbReference>
<name>A0A163DNV4_9NEIS</name>
<dbReference type="STRING" id="1452487.AVW16_04635"/>
<keyword evidence="1 2" id="KW-0238">DNA-binding</keyword>
<evidence type="ECO:0000256" key="1">
    <source>
        <dbReference type="ARBA" id="ARBA00023125"/>
    </source>
</evidence>
<gene>
    <name evidence="4" type="ORF">AVW16_04635</name>
</gene>
<dbReference type="Pfam" id="PF00440">
    <property type="entry name" value="TetR_N"/>
    <property type="match status" value="1"/>
</dbReference>
<keyword evidence="5" id="KW-1185">Reference proteome</keyword>
<evidence type="ECO:0000313" key="4">
    <source>
        <dbReference type="EMBL" id="KZE35077.1"/>
    </source>
</evidence>
<dbReference type="InterPro" id="IPR025722">
    <property type="entry name" value="TetR"/>
</dbReference>
<evidence type="ECO:0000256" key="2">
    <source>
        <dbReference type="PROSITE-ProRule" id="PRU00335"/>
    </source>
</evidence>
<dbReference type="PANTHER" id="PTHR30055">
    <property type="entry name" value="HTH-TYPE TRANSCRIPTIONAL REGULATOR RUTR"/>
    <property type="match status" value="1"/>
</dbReference>
<comment type="caution">
    <text evidence="4">The sequence shown here is derived from an EMBL/GenBank/DDBJ whole genome shotgun (WGS) entry which is preliminary data.</text>
</comment>
<dbReference type="InterPro" id="IPR050109">
    <property type="entry name" value="HTH-type_TetR-like_transc_reg"/>
</dbReference>
<protein>
    <submittedName>
        <fullName evidence="4">TetR family transcriptional regulator</fullName>
    </submittedName>
</protein>
<feature type="DNA-binding region" description="H-T-H motif" evidence="2">
    <location>
        <begin position="29"/>
        <end position="48"/>
    </location>
</feature>
<dbReference type="Proteomes" id="UP000076625">
    <property type="component" value="Unassembled WGS sequence"/>
</dbReference>
<dbReference type="GO" id="GO:0003700">
    <property type="term" value="F:DNA-binding transcription factor activity"/>
    <property type="evidence" value="ECO:0007669"/>
    <property type="project" value="TreeGrafter"/>
</dbReference>
<feature type="domain" description="HTH tetR-type" evidence="3">
    <location>
        <begin position="6"/>
        <end position="66"/>
    </location>
</feature>
<reference evidence="5" key="1">
    <citation type="submission" date="2016-01" db="EMBL/GenBank/DDBJ databases">
        <title>Draft genome of Chromobacterium sp. F49.</title>
        <authorList>
            <person name="Hong K.W."/>
        </authorList>
    </citation>
    <scope>NUCLEOTIDE SEQUENCE [LARGE SCALE GENOMIC DNA]</scope>
    <source>
        <strain evidence="5">CN10</strain>
    </source>
</reference>
<dbReference type="InterPro" id="IPR009057">
    <property type="entry name" value="Homeodomain-like_sf"/>
</dbReference>
<dbReference type="Pfam" id="PF13972">
    <property type="entry name" value="TetR"/>
    <property type="match status" value="1"/>
</dbReference>
<evidence type="ECO:0000259" key="3">
    <source>
        <dbReference type="PROSITE" id="PS50977"/>
    </source>
</evidence>
<dbReference type="RefSeq" id="WP_066609498.1">
    <property type="nucleotide sequence ID" value="NZ_LQQU01000003.1"/>
</dbReference>
<dbReference type="EMBL" id="LQQU01000003">
    <property type="protein sequence ID" value="KZE35077.1"/>
    <property type="molecule type" value="Genomic_DNA"/>
</dbReference>
<dbReference type="SUPFAM" id="SSF46689">
    <property type="entry name" value="Homeodomain-like"/>
    <property type="match status" value="1"/>
</dbReference>
<organism evidence="4 5">
    <name type="scientific">Crenobacter luteus</name>
    <dbReference type="NCBI Taxonomy" id="1452487"/>
    <lineage>
        <taxon>Bacteria</taxon>
        <taxon>Pseudomonadati</taxon>
        <taxon>Pseudomonadota</taxon>
        <taxon>Betaproteobacteria</taxon>
        <taxon>Neisseriales</taxon>
        <taxon>Neisseriaceae</taxon>
        <taxon>Crenobacter</taxon>
    </lineage>
</organism>
<dbReference type="AlphaFoldDB" id="A0A163DNV4"/>
<dbReference type="GO" id="GO:0000976">
    <property type="term" value="F:transcription cis-regulatory region binding"/>
    <property type="evidence" value="ECO:0007669"/>
    <property type="project" value="TreeGrafter"/>
</dbReference>
<dbReference type="Gene3D" id="1.10.357.10">
    <property type="entry name" value="Tetracycline Repressor, domain 2"/>
    <property type="match status" value="1"/>
</dbReference>
<dbReference type="PRINTS" id="PR00455">
    <property type="entry name" value="HTHTETR"/>
</dbReference>
<accession>A0A163DNV4</accession>
<evidence type="ECO:0000313" key="5">
    <source>
        <dbReference type="Proteomes" id="UP000076625"/>
    </source>
</evidence>